<gene>
    <name evidence="1" type="ORF">CLV92_101324</name>
</gene>
<accession>A0A2S6IWG3</accession>
<name>A0A2S6IWG3_9ACTN</name>
<sequence length="310" mass="31886">MVFGEFGSGHLPHLPQLPQRGAGADAVGRGACLLEGLAVDLQPSGWRFVDRPGRDVERARSFLRADLDELAEAADGYSGPLKVQVAGPWLLAASIELTRGERSVADPGARRDVVASLAEGVAAHVRDLRRLVPGARPVVQVDEPVLPAVLAGRLPTASGYGRLRAVERQEVEQGLRAVLAAARGAGAFTAVRVAGEEVPWALLRGAGTGAVAVDVAGLGASGWESVAATVEGGVQLWAGVLPPQGEVPAVGALVDAVRVPWRRVGLPAAELAQVVPTPAVGLVDVAPAAVQGRLRRLREVASALQEAAAG</sequence>
<keyword evidence="2" id="KW-1185">Reference proteome</keyword>
<protein>
    <recommendedName>
        <fullName evidence="3">Cobalamin-independent methionine synthase catalytic subunit</fullName>
    </recommendedName>
</protein>
<dbReference type="Proteomes" id="UP000239485">
    <property type="component" value="Unassembled WGS sequence"/>
</dbReference>
<evidence type="ECO:0000313" key="1">
    <source>
        <dbReference type="EMBL" id="PPK98625.1"/>
    </source>
</evidence>
<evidence type="ECO:0000313" key="2">
    <source>
        <dbReference type="Proteomes" id="UP000239485"/>
    </source>
</evidence>
<organism evidence="1 2">
    <name type="scientific">Kineococcus xinjiangensis</name>
    <dbReference type="NCBI Taxonomy" id="512762"/>
    <lineage>
        <taxon>Bacteria</taxon>
        <taxon>Bacillati</taxon>
        <taxon>Actinomycetota</taxon>
        <taxon>Actinomycetes</taxon>
        <taxon>Kineosporiales</taxon>
        <taxon>Kineosporiaceae</taxon>
        <taxon>Kineococcus</taxon>
    </lineage>
</organism>
<dbReference type="SUPFAM" id="SSF51726">
    <property type="entry name" value="UROD/MetE-like"/>
    <property type="match status" value="1"/>
</dbReference>
<dbReference type="AlphaFoldDB" id="A0A2S6IWG3"/>
<reference evidence="1 2" key="1">
    <citation type="submission" date="2018-02" db="EMBL/GenBank/DDBJ databases">
        <title>Genomic Encyclopedia of Archaeal and Bacterial Type Strains, Phase II (KMG-II): from individual species to whole genera.</title>
        <authorList>
            <person name="Goeker M."/>
        </authorList>
    </citation>
    <scope>NUCLEOTIDE SEQUENCE [LARGE SCALE GENOMIC DNA]</scope>
    <source>
        <strain evidence="1 2">DSM 22857</strain>
    </source>
</reference>
<dbReference type="EMBL" id="PTJD01000001">
    <property type="protein sequence ID" value="PPK98625.1"/>
    <property type="molecule type" value="Genomic_DNA"/>
</dbReference>
<evidence type="ECO:0008006" key="3">
    <source>
        <dbReference type="Google" id="ProtNLM"/>
    </source>
</evidence>
<dbReference type="InterPro" id="IPR038071">
    <property type="entry name" value="UROD/MetE-like_sf"/>
</dbReference>
<proteinExistence type="predicted"/>
<comment type="caution">
    <text evidence="1">The sequence shown here is derived from an EMBL/GenBank/DDBJ whole genome shotgun (WGS) entry which is preliminary data.</text>
</comment>
<dbReference type="Gene3D" id="3.20.20.210">
    <property type="match status" value="1"/>
</dbReference>
<dbReference type="OrthoDB" id="5242426at2"/>